<dbReference type="STRING" id="642227.HA49_02020"/>
<comment type="similarity">
    <text evidence="2 7">Belongs to the periplasmic pilus chaperone family.</text>
</comment>
<evidence type="ECO:0000256" key="7">
    <source>
        <dbReference type="RuleBase" id="RU003918"/>
    </source>
</evidence>
<comment type="subcellular location">
    <subcellularLocation>
        <location evidence="1 7">Periplasm</location>
    </subcellularLocation>
</comment>
<protein>
    <submittedName>
        <fullName evidence="11">Molecular chaperone FimC</fullName>
    </submittedName>
</protein>
<keyword evidence="5" id="KW-0574">Periplasm</keyword>
<name>A0A095VXA1_9GAMM</name>
<evidence type="ECO:0000256" key="3">
    <source>
        <dbReference type="ARBA" id="ARBA00022558"/>
    </source>
</evidence>
<dbReference type="InterPro" id="IPR001829">
    <property type="entry name" value="Pili_assmbl_chaperone_bac"/>
</dbReference>
<dbReference type="InterPro" id="IPR036316">
    <property type="entry name" value="Pili_assmbl_chap_C_dom_sf"/>
</dbReference>
<dbReference type="InterPro" id="IPR050643">
    <property type="entry name" value="Periplasmic_pilus_chap"/>
</dbReference>
<evidence type="ECO:0000313" key="11">
    <source>
        <dbReference type="EMBL" id="KGD79385.2"/>
    </source>
</evidence>
<keyword evidence="12" id="KW-1185">Reference proteome</keyword>
<organism evidence="11 12">
    <name type="scientific">Tatumella morbirosei</name>
    <dbReference type="NCBI Taxonomy" id="642227"/>
    <lineage>
        <taxon>Bacteria</taxon>
        <taxon>Pseudomonadati</taxon>
        <taxon>Pseudomonadota</taxon>
        <taxon>Gammaproteobacteria</taxon>
        <taxon>Enterobacterales</taxon>
        <taxon>Erwiniaceae</taxon>
        <taxon>Tatumella</taxon>
    </lineage>
</organism>
<evidence type="ECO:0000313" key="12">
    <source>
        <dbReference type="Proteomes" id="UP000029577"/>
    </source>
</evidence>
<feature type="chain" id="PRO_5001919774" evidence="8">
    <location>
        <begin position="30"/>
        <end position="234"/>
    </location>
</feature>
<accession>A0A095VXA1</accession>
<evidence type="ECO:0000256" key="5">
    <source>
        <dbReference type="ARBA" id="ARBA00022764"/>
    </source>
</evidence>
<comment type="caution">
    <text evidence="11">The sequence shown here is derived from an EMBL/GenBank/DDBJ whole genome shotgun (WGS) entry which is preliminary data.</text>
</comment>
<keyword evidence="3" id="KW-1029">Fimbrium biogenesis</keyword>
<evidence type="ECO:0000256" key="1">
    <source>
        <dbReference type="ARBA" id="ARBA00004418"/>
    </source>
</evidence>
<evidence type="ECO:0000259" key="10">
    <source>
        <dbReference type="Pfam" id="PF02753"/>
    </source>
</evidence>
<evidence type="ECO:0000259" key="9">
    <source>
        <dbReference type="Pfam" id="PF00345"/>
    </source>
</evidence>
<sequence length="234" mass="25115">MVIKTVHKRFLAAALVVATSLGLANSAHAGVALGATRVVYPANQKQVSLGISNNDDKSTFLIQSWVENAAGTKDSRFVITPPLFVIKGKRENSLRIIDGTNHSLPQDRESLFWVNVKAIPSMNKSQQSQNTLQLAIISRIKMFYRPTGLSMAPEQAAKALRFKKSGSTLTLVNPTPYYLTVTSLHAGSATLANTMVPPKGTSTVALPAGSASDITYQTINDFGALTPVTKGIFQ</sequence>
<dbReference type="InterPro" id="IPR018046">
    <property type="entry name" value="Pili_assmbl_chaperone_CS"/>
</dbReference>
<dbReference type="EMBL" id="JPKR02000005">
    <property type="protein sequence ID" value="KGD79385.2"/>
    <property type="molecule type" value="Genomic_DNA"/>
</dbReference>
<evidence type="ECO:0000256" key="8">
    <source>
        <dbReference type="SAM" id="SignalP"/>
    </source>
</evidence>
<dbReference type="InterPro" id="IPR008962">
    <property type="entry name" value="PapD-like_sf"/>
</dbReference>
<evidence type="ECO:0000256" key="6">
    <source>
        <dbReference type="ARBA" id="ARBA00023186"/>
    </source>
</evidence>
<dbReference type="SUPFAM" id="SSF49354">
    <property type="entry name" value="PapD-like"/>
    <property type="match status" value="1"/>
</dbReference>
<feature type="domain" description="Pili assembly chaperone N-terminal" evidence="9">
    <location>
        <begin position="30"/>
        <end position="149"/>
    </location>
</feature>
<dbReference type="SUPFAM" id="SSF49584">
    <property type="entry name" value="Periplasmic chaperone C-domain"/>
    <property type="match status" value="1"/>
</dbReference>
<dbReference type="GO" id="GO:0071555">
    <property type="term" value="P:cell wall organization"/>
    <property type="evidence" value="ECO:0007669"/>
    <property type="project" value="InterPro"/>
</dbReference>
<evidence type="ECO:0000256" key="2">
    <source>
        <dbReference type="ARBA" id="ARBA00007399"/>
    </source>
</evidence>
<dbReference type="PROSITE" id="PS00635">
    <property type="entry name" value="PILI_CHAPERONE"/>
    <property type="match status" value="1"/>
</dbReference>
<keyword evidence="4 8" id="KW-0732">Signal</keyword>
<dbReference type="Proteomes" id="UP000029577">
    <property type="component" value="Unassembled WGS sequence"/>
</dbReference>
<dbReference type="Pfam" id="PF02753">
    <property type="entry name" value="PapD_C"/>
    <property type="match status" value="1"/>
</dbReference>
<reference evidence="11" key="1">
    <citation type="submission" date="2014-12" db="EMBL/GenBank/DDBJ databases">
        <title>The draft genome of the Tatumella morbirosei type strain, LMG23360T isolated from pineapple rot.</title>
        <authorList>
            <person name="Smits T.H."/>
            <person name="Palmer M."/>
            <person name="Venter S.N."/>
            <person name="Duffy B."/>
            <person name="Steenkamp E.T."/>
            <person name="Chan W.Y."/>
            <person name="Coutinho T.A."/>
            <person name="Coetzee M.P."/>
            <person name="De Maayer P."/>
        </authorList>
    </citation>
    <scope>NUCLEOTIDE SEQUENCE [LARGE SCALE GENOMIC DNA]</scope>
    <source>
        <strain evidence="11">LMG 23360</strain>
    </source>
</reference>
<dbReference type="InterPro" id="IPR016147">
    <property type="entry name" value="Pili_assmbl_chaperone_N"/>
</dbReference>
<dbReference type="PRINTS" id="PR00969">
    <property type="entry name" value="CHAPERONPILI"/>
</dbReference>
<dbReference type="FunFam" id="2.60.40.10:FF:000458">
    <property type="entry name" value="Molecular chaperone FimC"/>
    <property type="match status" value="1"/>
</dbReference>
<dbReference type="PANTHER" id="PTHR30251">
    <property type="entry name" value="PILUS ASSEMBLY CHAPERONE"/>
    <property type="match status" value="1"/>
</dbReference>
<proteinExistence type="inferred from homology"/>
<dbReference type="Pfam" id="PF00345">
    <property type="entry name" value="PapD_N"/>
    <property type="match status" value="1"/>
</dbReference>
<feature type="domain" description="Pili assembly chaperone C-terminal" evidence="10">
    <location>
        <begin position="172"/>
        <end position="226"/>
    </location>
</feature>
<feature type="signal peptide" evidence="8">
    <location>
        <begin position="1"/>
        <end position="29"/>
    </location>
</feature>
<dbReference type="InterPro" id="IPR013783">
    <property type="entry name" value="Ig-like_fold"/>
</dbReference>
<dbReference type="GO" id="GO:0030288">
    <property type="term" value="C:outer membrane-bounded periplasmic space"/>
    <property type="evidence" value="ECO:0007669"/>
    <property type="project" value="InterPro"/>
</dbReference>
<evidence type="ECO:0000256" key="4">
    <source>
        <dbReference type="ARBA" id="ARBA00022729"/>
    </source>
</evidence>
<dbReference type="PANTHER" id="PTHR30251:SF11">
    <property type="entry name" value="CHAPERONE PROTEIN FIMC-RELATED"/>
    <property type="match status" value="1"/>
</dbReference>
<gene>
    <name evidence="11" type="ORF">HA49_02020</name>
</gene>
<dbReference type="eggNOG" id="COG3121">
    <property type="taxonomic scope" value="Bacteria"/>
</dbReference>
<dbReference type="Gene3D" id="2.60.40.10">
    <property type="entry name" value="Immunoglobulins"/>
    <property type="match status" value="2"/>
</dbReference>
<dbReference type="InterPro" id="IPR016148">
    <property type="entry name" value="Pili_assmbl_chaperone_C"/>
</dbReference>
<dbReference type="AlphaFoldDB" id="A0A095VXA1"/>
<keyword evidence="6 7" id="KW-0143">Chaperone</keyword>